<dbReference type="CDD" id="cd06445">
    <property type="entry name" value="ATase"/>
    <property type="match status" value="1"/>
</dbReference>
<dbReference type="InterPro" id="IPR014048">
    <property type="entry name" value="MethylDNA_cys_MeTrfase_DNA-bd"/>
</dbReference>
<evidence type="ECO:0000256" key="8">
    <source>
        <dbReference type="ARBA" id="ARBA00023163"/>
    </source>
</evidence>
<dbReference type="InterPro" id="IPR009057">
    <property type="entry name" value="Homeodomain-like_sf"/>
</dbReference>
<dbReference type="Gene3D" id="1.10.10.60">
    <property type="entry name" value="Homeodomain-like"/>
    <property type="match status" value="1"/>
</dbReference>
<evidence type="ECO:0000256" key="4">
    <source>
        <dbReference type="ARBA" id="ARBA00022603"/>
    </source>
</evidence>
<evidence type="ECO:0000256" key="6">
    <source>
        <dbReference type="ARBA" id="ARBA00022763"/>
    </source>
</evidence>
<comment type="similarity">
    <text evidence="2">Belongs to the MGMT family.</text>
</comment>
<dbReference type="InterPro" id="IPR036631">
    <property type="entry name" value="MGMT_N_sf"/>
</dbReference>
<dbReference type="SMART" id="SM00342">
    <property type="entry name" value="HTH_ARAC"/>
    <property type="match status" value="1"/>
</dbReference>
<dbReference type="InterPro" id="IPR018060">
    <property type="entry name" value="HTH_AraC"/>
</dbReference>
<keyword evidence="7" id="KW-0805">Transcription regulation</keyword>
<dbReference type="Gene3D" id="1.10.10.10">
    <property type="entry name" value="Winged helix-like DNA-binding domain superfamily/Winged helix DNA-binding domain"/>
    <property type="match status" value="1"/>
</dbReference>
<dbReference type="FunFam" id="1.10.10.10:FF:000214">
    <property type="entry name" value="Methylated-DNA--protein-cysteine methyltransferase"/>
    <property type="match status" value="1"/>
</dbReference>
<dbReference type="PROSITE" id="PS00374">
    <property type="entry name" value="MGMT"/>
    <property type="match status" value="1"/>
</dbReference>
<evidence type="ECO:0000256" key="10">
    <source>
        <dbReference type="ARBA" id="ARBA00049348"/>
    </source>
</evidence>
<dbReference type="GO" id="GO:0003908">
    <property type="term" value="F:methylated-DNA-[protein]-cysteine S-methyltransferase activity"/>
    <property type="evidence" value="ECO:0007669"/>
    <property type="project" value="UniProtKB-EC"/>
</dbReference>
<dbReference type="SUPFAM" id="SSF46767">
    <property type="entry name" value="Methylated DNA-protein cysteine methyltransferase, C-terminal domain"/>
    <property type="match status" value="1"/>
</dbReference>
<evidence type="ECO:0000256" key="9">
    <source>
        <dbReference type="ARBA" id="ARBA00023204"/>
    </source>
</evidence>
<comment type="catalytic activity">
    <reaction evidence="1">
        <text>a 4-O-methyl-thymidine in DNA + L-cysteinyl-[protein] = a thymidine in DNA + S-methyl-L-cysteinyl-[protein]</text>
        <dbReference type="Rhea" id="RHEA:53428"/>
        <dbReference type="Rhea" id="RHEA-COMP:10131"/>
        <dbReference type="Rhea" id="RHEA-COMP:10132"/>
        <dbReference type="Rhea" id="RHEA-COMP:13555"/>
        <dbReference type="Rhea" id="RHEA-COMP:13556"/>
        <dbReference type="ChEBI" id="CHEBI:29950"/>
        <dbReference type="ChEBI" id="CHEBI:82612"/>
        <dbReference type="ChEBI" id="CHEBI:137386"/>
        <dbReference type="ChEBI" id="CHEBI:137387"/>
        <dbReference type="EC" id="2.1.1.63"/>
    </reaction>
</comment>
<dbReference type="Pfam" id="PF12833">
    <property type="entry name" value="HTH_18"/>
    <property type="match status" value="1"/>
</dbReference>
<keyword evidence="4" id="KW-0489">Methyltransferase</keyword>
<sequence length="294" mass="31771">MHVRTGLFKLCSMSNHSISAVAHASAYARARDTITRLLAQPDLSLDELATEAHISPAHLQREFRQLAGVSPKRFAQMLSKERLLCALRAGEPVLEASVIAGLSSTSRAHELVLTAEGVTPAQVRRAGEGLLLQTALVETELGAMFAAWTGQGFCALEFVDDAAALGAARQALQCAWPQARYQEDTRAIAERVRAVLRGDTPHAAHVRASHFQLRVWQALMRLPAGRLVSYARIASALGLPQAARAVGRAVGSNPVALVIPCHRVIRESGALSGYRWDASRKALLIAREQQTIPD</sequence>
<dbReference type="PANTHER" id="PTHR10815">
    <property type="entry name" value="METHYLATED-DNA--PROTEIN-CYSTEINE METHYLTRANSFERASE"/>
    <property type="match status" value="1"/>
</dbReference>
<dbReference type="SUPFAM" id="SSF46689">
    <property type="entry name" value="Homeodomain-like"/>
    <property type="match status" value="1"/>
</dbReference>
<evidence type="ECO:0000256" key="3">
    <source>
        <dbReference type="ARBA" id="ARBA00011918"/>
    </source>
</evidence>
<dbReference type="InterPro" id="IPR036217">
    <property type="entry name" value="MethylDNA_cys_MeTrfase_DNAb"/>
</dbReference>
<proteinExistence type="inferred from homology"/>
<dbReference type="EC" id="2.1.1.63" evidence="3"/>
<dbReference type="GO" id="GO:0043565">
    <property type="term" value="F:sequence-specific DNA binding"/>
    <property type="evidence" value="ECO:0007669"/>
    <property type="project" value="InterPro"/>
</dbReference>
<dbReference type="GO" id="GO:0003700">
    <property type="term" value="F:DNA-binding transcription factor activity"/>
    <property type="evidence" value="ECO:0007669"/>
    <property type="project" value="InterPro"/>
</dbReference>
<reference evidence="12" key="1">
    <citation type="submission" date="2016-10" db="EMBL/GenBank/DDBJ databases">
        <title>Sequence of Gallionella enrichment culture.</title>
        <authorList>
            <person name="Poehlein A."/>
            <person name="Muehling M."/>
            <person name="Daniel R."/>
        </authorList>
    </citation>
    <scope>NUCLEOTIDE SEQUENCE</scope>
</reference>
<dbReference type="GO" id="GO:0006281">
    <property type="term" value="P:DNA repair"/>
    <property type="evidence" value="ECO:0007669"/>
    <property type="project" value="UniProtKB-KW"/>
</dbReference>
<name>A0A1J5PQS5_9ZZZZ</name>
<evidence type="ECO:0000256" key="1">
    <source>
        <dbReference type="ARBA" id="ARBA00001286"/>
    </source>
</evidence>
<dbReference type="NCBIfam" id="TIGR00589">
    <property type="entry name" value="ogt"/>
    <property type="match status" value="1"/>
</dbReference>
<dbReference type="PANTHER" id="PTHR10815:SF13">
    <property type="entry name" value="METHYLATED-DNA--PROTEIN-CYSTEINE METHYLTRANSFERASE"/>
    <property type="match status" value="1"/>
</dbReference>
<comment type="caution">
    <text evidence="12">The sequence shown here is derived from an EMBL/GenBank/DDBJ whole genome shotgun (WGS) entry which is preliminary data.</text>
</comment>
<gene>
    <name evidence="12" type="primary">ada_5</name>
    <name evidence="12" type="ORF">GALL_444090</name>
</gene>
<keyword evidence="5" id="KW-0808">Transferase</keyword>
<keyword evidence="6" id="KW-0227">DNA damage</keyword>
<dbReference type="SUPFAM" id="SSF53155">
    <property type="entry name" value="Methylated DNA-protein cysteine methyltransferase domain"/>
    <property type="match status" value="1"/>
</dbReference>
<accession>A0A1J5PQS5</accession>
<evidence type="ECO:0000256" key="5">
    <source>
        <dbReference type="ARBA" id="ARBA00022679"/>
    </source>
</evidence>
<evidence type="ECO:0000313" key="12">
    <source>
        <dbReference type="EMBL" id="OIQ73950.1"/>
    </source>
</evidence>
<dbReference type="InterPro" id="IPR001497">
    <property type="entry name" value="MethylDNA_cys_MeTrfase_AS"/>
</dbReference>
<dbReference type="Gene3D" id="3.30.160.70">
    <property type="entry name" value="Methylated DNA-protein cysteine methyltransferase domain"/>
    <property type="match status" value="1"/>
</dbReference>
<dbReference type="EMBL" id="MLJW01002679">
    <property type="protein sequence ID" value="OIQ73950.1"/>
    <property type="molecule type" value="Genomic_DNA"/>
</dbReference>
<keyword evidence="8" id="KW-0804">Transcription</keyword>
<protein>
    <recommendedName>
        <fullName evidence="3">methylated-DNA--[protein]-cysteine S-methyltransferase</fullName>
        <ecNumber evidence="3">2.1.1.63</ecNumber>
    </recommendedName>
</protein>
<comment type="catalytic activity">
    <reaction evidence="10">
        <text>a 6-O-methyl-2'-deoxyguanosine in DNA + L-cysteinyl-[protein] = S-methyl-L-cysteinyl-[protein] + a 2'-deoxyguanosine in DNA</text>
        <dbReference type="Rhea" id="RHEA:24000"/>
        <dbReference type="Rhea" id="RHEA-COMP:10131"/>
        <dbReference type="Rhea" id="RHEA-COMP:10132"/>
        <dbReference type="Rhea" id="RHEA-COMP:11367"/>
        <dbReference type="Rhea" id="RHEA-COMP:11368"/>
        <dbReference type="ChEBI" id="CHEBI:29950"/>
        <dbReference type="ChEBI" id="CHEBI:82612"/>
        <dbReference type="ChEBI" id="CHEBI:85445"/>
        <dbReference type="ChEBI" id="CHEBI:85448"/>
        <dbReference type="EC" id="2.1.1.63"/>
    </reaction>
</comment>
<evidence type="ECO:0000256" key="2">
    <source>
        <dbReference type="ARBA" id="ARBA00008711"/>
    </source>
</evidence>
<evidence type="ECO:0000256" key="7">
    <source>
        <dbReference type="ARBA" id="ARBA00023015"/>
    </source>
</evidence>
<dbReference type="GO" id="GO:0032259">
    <property type="term" value="P:methylation"/>
    <property type="evidence" value="ECO:0007669"/>
    <property type="project" value="UniProtKB-KW"/>
</dbReference>
<dbReference type="AlphaFoldDB" id="A0A1J5PQS5"/>
<keyword evidence="9" id="KW-0234">DNA repair</keyword>
<dbReference type="InterPro" id="IPR036388">
    <property type="entry name" value="WH-like_DNA-bd_sf"/>
</dbReference>
<feature type="domain" description="HTH araC/xylS-type" evidence="11">
    <location>
        <begin position="28"/>
        <end position="126"/>
    </location>
</feature>
<organism evidence="12">
    <name type="scientific">mine drainage metagenome</name>
    <dbReference type="NCBI Taxonomy" id="410659"/>
    <lineage>
        <taxon>unclassified sequences</taxon>
        <taxon>metagenomes</taxon>
        <taxon>ecological metagenomes</taxon>
    </lineage>
</organism>
<dbReference type="Pfam" id="PF01035">
    <property type="entry name" value="DNA_binding_1"/>
    <property type="match status" value="1"/>
</dbReference>
<dbReference type="PROSITE" id="PS01124">
    <property type="entry name" value="HTH_ARAC_FAMILY_2"/>
    <property type="match status" value="1"/>
</dbReference>
<evidence type="ECO:0000259" key="11">
    <source>
        <dbReference type="PROSITE" id="PS01124"/>
    </source>
</evidence>